<proteinExistence type="predicted"/>
<dbReference type="NCBIfam" id="TIGR01488">
    <property type="entry name" value="HAD-SF-IB"/>
    <property type="match status" value="1"/>
</dbReference>
<dbReference type="EMBL" id="JAAAJA010000321">
    <property type="protein sequence ID" value="KAG0256007.1"/>
    <property type="molecule type" value="Genomic_DNA"/>
</dbReference>
<sequence>MITPPIALHIYTDFDSTIVLQDSGNNLLAHEMGVEELERIDRLPKVDSGNVSLRRAEDMKWGRINITVKEAVDILTSTSDRVSFDKSNGNEYADRSYHVPIDPAFKQFHRYCKDHQIPITVVSIGLKPLIAGILEHHLGEDHGIEIRANSLTTREDGSWRVLWRDSSPYGVEKGRALREARANDLQSPSSDHILWCGDGSSDFPAALVANDVMARQNANLEKLCRANQIPHHSFTTFERVQEVVEEWVRDHPRQSLEP</sequence>
<dbReference type="PANTHER" id="PTHR28181:SF2">
    <property type="entry name" value="PHOSPHORIC MONOESTER HYDROLASE"/>
    <property type="match status" value="1"/>
</dbReference>
<evidence type="ECO:0000313" key="1">
    <source>
        <dbReference type="EMBL" id="KAG0256007.1"/>
    </source>
</evidence>
<dbReference type="AlphaFoldDB" id="A0A9P6Q0J2"/>
<keyword evidence="2" id="KW-1185">Reference proteome</keyword>
<name>A0A9P6Q0J2_9FUNG</name>
<dbReference type="Proteomes" id="UP000726737">
    <property type="component" value="Unassembled WGS sequence"/>
</dbReference>
<protein>
    <submittedName>
        <fullName evidence="1">Uncharacterized protein</fullName>
    </submittedName>
</protein>
<dbReference type="InterPro" id="IPR023214">
    <property type="entry name" value="HAD_sf"/>
</dbReference>
<dbReference type="Pfam" id="PF12710">
    <property type="entry name" value="HAD"/>
    <property type="match status" value="1"/>
</dbReference>
<reference evidence="1" key="1">
    <citation type="journal article" date="2020" name="Fungal Divers.">
        <title>Resolving the Mortierellaceae phylogeny through synthesis of multi-gene phylogenetics and phylogenomics.</title>
        <authorList>
            <person name="Vandepol N."/>
            <person name="Liber J."/>
            <person name="Desiro A."/>
            <person name="Na H."/>
            <person name="Kennedy M."/>
            <person name="Barry K."/>
            <person name="Grigoriev I.V."/>
            <person name="Miller A.N."/>
            <person name="O'Donnell K."/>
            <person name="Stajich J.E."/>
            <person name="Bonito G."/>
        </authorList>
    </citation>
    <scope>NUCLEOTIDE SEQUENCE</scope>
    <source>
        <strain evidence="1">KOD948</strain>
    </source>
</reference>
<dbReference type="InterPro" id="IPR036412">
    <property type="entry name" value="HAD-like_sf"/>
</dbReference>
<dbReference type="PANTHER" id="PTHR28181">
    <property type="entry name" value="UPF0655 PROTEIN YCR015C"/>
    <property type="match status" value="1"/>
</dbReference>
<comment type="caution">
    <text evidence="1">The sequence shown here is derived from an EMBL/GenBank/DDBJ whole genome shotgun (WGS) entry which is preliminary data.</text>
</comment>
<dbReference type="Gene3D" id="3.90.1470.20">
    <property type="match status" value="1"/>
</dbReference>
<dbReference type="InterPro" id="IPR050849">
    <property type="entry name" value="HAD-like_hydrolase_phosphatase"/>
</dbReference>
<accession>A0A9P6Q0J2</accession>
<dbReference type="SUPFAM" id="SSF56784">
    <property type="entry name" value="HAD-like"/>
    <property type="match status" value="1"/>
</dbReference>
<dbReference type="OrthoDB" id="2342176at2759"/>
<organism evidence="1 2">
    <name type="scientific">Mortierella polycephala</name>
    <dbReference type="NCBI Taxonomy" id="41804"/>
    <lineage>
        <taxon>Eukaryota</taxon>
        <taxon>Fungi</taxon>
        <taxon>Fungi incertae sedis</taxon>
        <taxon>Mucoromycota</taxon>
        <taxon>Mortierellomycotina</taxon>
        <taxon>Mortierellomycetes</taxon>
        <taxon>Mortierellales</taxon>
        <taxon>Mortierellaceae</taxon>
        <taxon>Mortierella</taxon>
    </lineage>
</organism>
<evidence type="ECO:0000313" key="2">
    <source>
        <dbReference type="Proteomes" id="UP000726737"/>
    </source>
</evidence>
<dbReference type="Gene3D" id="3.40.50.1000">
    <property type="entry name" value="HAD superfamily/HAD-like"/>
    <property type="match status" value="1"/>
</dbReference>
<gene>
    <name evidence="1" type="ORF">BG011_004816</name>
</gene>